<organism evidence="2 3">
    <name type="scientific">Paramarasmius palmivorus</name>
    <dbReference type="NCBI Taxonomy" id="297713"/>
    <lineage>
        <taxon>Eukaryota</taxon>
        <taxon>Fungi</taxon>
        <taxon>Dikarya</taxon>
        <taxon>Basidiomycota</taxon>
        <taxon>Agaricomycotina</taxon>
        <taxon>Agaricomycetes</taxon>
        <taxon>Agaricomycetidae</taxon>
        <taxon>Agaricales</taxon>
        <taxon>Marasmiineae</taxon>
        <taxon>Marasmiaceae</taxon>
        <taxon>Paramarasmius</taxon>
    </lineage>
</organism>
<feature type="compositionally biased region" description="Acidic residues" evidence="1">
    <location>
        <begin position="116"/>
        <end position="127"/>
    </location>
</feature>
<feature type="region of interest" description="Disordered" evidence="1">
    <location>
        <begin position="1"/>
        <end position="92"/>
    </location>
</feature>
<feature type="region of interest" description="Disordered" evidence="1">
    <location>
        <begin position="116"/>
        <end position="157"/>
    </location>
</feature>
<proteinExistence type="predicted"/>
<feature type="compositionally biased region" description="Low complexity" evidence="1">
    <location>
        <begin position="222"/>
        <end position="234"/>
    </location>
</feature>
<dbReference type="EMBL" id="JAYKXP010000031">
    <property type="protein sequence ID" value="KAK7041919.1"/>
    <property type="molecule type" value="Genomic_DNA"/>
</dbReference>
<feature type="compositionally biased region" description="Basic and acidic residues" evidence="1">
    <location>
        <begin position="83"/>
        <end position="92"/>
    </location>
</feature>
<feature type="compositionally biased region" description="Low complexity" evidence="1">
    <location>
        <begin position="1"/>
        <end position="10"/>
    </location>
</feature>
<comment type="caution">
    <text evidence="2">The sequence shown here is derived from an EMBL/GenBank/DDBJ whole genome shotgun (WGS) entry which is preliminary data.</text>
</comment>
<evidence type="ECO:0000313" key="3">
    <source>
        <dbReference type="Proteomes" id="UP001383192"/>
    </source>
</evidence>
<feature type="region of interest" description="Disordered" evidence="1">
    <location>
        <begin position="248"/>
        <end position="268"/>
    </location>
</feature>
<feature type="region of interest" description="Disordered" evidence="1">
    <location>
        <begin position="190"/>
        <end position="234"/>
    </location>
</feature>
<evidence type="ECO:0000256" key="1">
    <source>
        <dbReference type="SAM" id="MobiDB-lite"/>
    </source>
</evidence>
<dbReference type="AlphaFoldDB" id="A0AAW0CPA5"/>
<feature type="region of interest" description="Disordered" evidence="1">
    <location>
        <begin position="590"/>
        <end position="616"/>
    </location>
</feature>
<evidence type="ECO:0000313" key="2">
    <source>
        <dbReference type="EMBL" id="KAK7041919.1"/>
    </source>
</evidence>
<accession>A0AAW0CPA5</accession>
<keyword evidence="3" id="KW-1185">Reference proteome</keyword>
<sequence>MVAQKSGKAAKVSKKKGQASEGTLAPTSNTPDSALISPAPPVNTNEKPKRRQRAAPVPRSPLPDRTTRVQNPAAPDLPRKRRTAEAKAKDCEEQQRIILEAHAKIQAAQEKLAMMEVDEEEEDEQEPVVESCSEGDSHDGENTDQSFVDDIEPGSDNEGLLQKQITKLLKKPAKLHKHELRGAIEEKKAKLRVTRKRQDEGSDEEVNIIRPRTQASKKLRSTSESQSAGSQSTGLLKDWCKRAEAPEPVLGGLDDVDAESQRPKSTVAKSRTNDLITLANLTDDNSDSDIMSSPEETTPAPMRRAIPKTIKKQKAAPTTPTPVTSKVLGTRAVKLQAADSTESVETADAETKGLPDWARDTWASKFLPTLYARMYCSTKPFGDFTKDDDFLVIVQEVVDLVYATTEKPDGYQIEIKSPLFQKAYKRLNEKRSKVGNIAVDVVTRFFEGAEYKGKPKNIKKFALYALDPNGPLIYKNPGESPTGLFESTFVLNAMSPFLKSFNSAIGTQSWNGGKPVGLVALTAAALERAFKLYCVDGVKQPLKAAGDFSSARVGGIVEDYMENTRHIKEHQWKHIMAACGARLEEKKIQPMQTPSMDAKRRNLFIPHSSPTRSDDN</sequence>
<reference evidence="2 3" key="1">
    <citation type="submission" date="2024-01" db="EMBL/GenBank/DDBJ databases">
        <title>A draft genome for a cacao thread blight-causing isolate of Paramarasmius palmivorus.</title>
        <authorList>
            <person name="Baruah I.K."/>
            <person name="Bukari Y."/>
            <person name="Amoako-Attah I."/>
            <person name="Meinhardt L.W."/>
            <person name="Bailey B.A."/>
            <person name="Cohen S.P."/>
        </authorList>
    </citation>
    <scope>NUCLEOTIDE SEQUENCE [LARGE SCALE GENOMIC DNA]</scope>
    <source>
        <strain evidence="2 3">GH-12</strain>
    </source>
</reference>
<protein>
    <submittedName>
        <fullName evidence="2">Uncharacterized protein</fullName>
    </submittedName>
</protein>
<name>A0AAW0CPA5_9AGAR</name>
<gene>
    <name evidence="2" type="ORF">VNI00_008900</name>
</gene>
<dbReference type="Proteomes" id="UP001383192">
    <property type="component" value="Unassembled WGS sequence"/>
</dbReference>